<proteinExistence type="predicted"/>
<evidence type="ECO:0000313" key="1">
    <source>
        <dbReference type="Proteomes" id="UP000095287"/>
    </source>
</evidence>
<dbReference type="Proteomes" id="UP000095287">
    <property type="component" value="Unplaced"/>
</dbReference>
<name>A0A1I8ACU5_9BILA</name>
<dbReference type="WBParaSite" id="L893_g4615.t1">
    <property type="protein sequence ID" value="L893_g4615.t1"/>
    <property type="gene ID" value="L893_g4615"/>
</dbReference>
<reference evidence="2" key="1">
    <citation type="submission" date="2016-11" db="UniProtKB">
        <authorList>
            <consortium name="WormBaseParasite"/>
        </authorList>
    </citation>
    <scope>IDENTIFICATION</scope>
</reference>
<evidence type="ECO:0000313" key="2">
    <source>
        <dbReference type="WBParaSite" id="L893_g4615.t1"/>
    </source>
</evidence>
<sequence>MDRVPICFIEEVVLQLEKTPYSKDRKYPSIWGEVANKKLTRERAYLHLYLKSKEQAYFCVYDGNNEQLELDRIGQFVFVDIKVTDDLDEDWNTGELPKYHPLTKKNFQLLQNVILKPFPCSLELYLHTNPTHPLVQRLFLAIPRVAEVRLKSQVPLSMDTVTQSIERGTLKYFSCYYIDIYLTHEMLSVFLRFVASEQMNQFEITLSDDSPVSYEALLNGVIDAVLRRKRGCRIGVDKRYGHLCARLEEETARVKVLYDPDDNCLYVKRDRDMQ</sequence>
<organism evidence="1 2">
    <name type="scientific">Steinernema glaseri</name>
    <dbReference type="NCBI Taxonomy" id="37863"/>
    <lineage>
        <taxon>Eukaryota</taxon>
        <taxon>Metazoa</taxon>
        <taxon>Ecdysozoa</taxon>
        <taxon>Nematoda</taxon>
        <taxon>Chromadorea</taxon>
        <taxon>Rhabditida</taxon>
        <taxon>Tylenchina</taxon>
        <taxon>Panagrolaimomorpha</taxon>
        <taxon>Strongyloidoidea</taxon>
        <taxon>Steinernematidae</taxon>
        <taxon>Steinernema</taxon>
    </lineage>
</organism>
<accession>A0A1I8ACU5</accession>
<dbReference type="AlphaFoldDB" id="A0A1I8ACU5"/>
<protein>
    <submittedName>
        <fullName evidence="2">Tudor domain-containing protein</fullName>
    </submittedName>
</protein>
<keyword evidence="1" id="KW-1185">Reference proteome</keyword>